<comment type="caution">
    <text evidence="1">The sequence shown here is derived from an EMBL/GenBank/DDBJ whole genome shotgun (WGS) entry which is preliminary data.</text>
</comment>
<protein>
    <submittedName>
        <fullName evidence="1">Uncharacterized protein</fullName>
    </submittedName>
</protein>
<dbReference type="Proteomes" id="UP000828390">
    <property type="component" value="Unassembled WGS sequence"/>
</dbReference>
<dbReference type="AlphaFoldDB" id="A0A9D4HNZ7"/>
<accession>A0A9D4HNZ7</accession>
<sequence>MERLAKNEEVCVPRNSLSCVLSKCKCKGAAFTFKKLIKGFFEPEQLVDRKAVEMATSNKIMKAIKSKIILNKIKPMQISLY</sequence>
<gene>
    <name evidence="1" type="ORF">DPMN_051515</name>
</gene>
<evidence type="ECO:0000313" key="2">
    <source>
        <dbReference type="Proteomes" id="UP000828390"/>
    </source>
</evidence>
<organism evidence="1 2">
    <name type="scientific">Dreissena polymorpha</name>
    <name type="common">Zebra mussel</name>
    <name type="synonym">Mytilus polymorpha</name>
    <dbReference type="NCBI Taxonomy" id="45954"/>
    <lineage>
        <taxon>Eukaryota</taxon>
        <taxon>Metazoa</taxon>
        <taxon>Spiralia</taxon>
        <taxon>Lophotrochozoa</taxon>
        <taxon>Mollusca</taxon>
        <taxon>Bivalvia</taxon>
        <taxon>Autobranchia</taxon>
        <taxon>Heteroconchia</taxon>
        <taxon>Euheterodonta</taxon>
        <taxon>Imparidentia</taxon>
        <taxon>Neoheterodontei</taxon>
        <taxon>Myida</taxon>
        <taxon>Dreissenoidea</taxon>
        <taxon>Dreissenidae</taxon>
        <taxon>Dreissena</taxon>
    </lineage>
</organism>
<keyword evidence="2" id="KW-1185">Reference proteome</keyword>
<reference evidence="1" key="2">
    <citation type="submission" date="2020-11" db="EMBL/GenBank/DDBJ databases">
        <authorList>
            <person name="McCartney M.A."/>
            <person name="Auch B."/>
            <person name="Kono T."/>
            <person name="Mallez S."/>
            <person name="Becker A."/>
            <person name="Gohl D.M."/>
            <person name="Silverstein K.A.T."/>
            <person name="Koren S."/>
            <person name="Bechman K.B."/>
            <person name="Herman A."/>
            <person name="Abrahante J.E."/>
            <person name="Garbe J."/>
        </authorList>
    </citation>
    <scope>NUCLEOTIDE SEQUENCE</scope>
    <source>
        <strain evidence="1">Duluth1</strain>
        <tissue evidence="1">Whole animal</tissue>
    </source>
</reference>
<dbReference type="EMBL" id="JAIWYP010000012">
    <property type="protein sequence ID" value="KAH3725666.1"/>
    <property type="molecule type" value="Genomic_DNA"/>
</dbReference>
<reference evidence="1" key="1">
    <citation type="journal article" date="2019" name="bioRxiv">
        <title>The Genome of the Zebra Mussel, Dreissena polymorpha: A Resource for Invasive Species Research.</title>
        <authorList>
            <person name="McCartney M.A."/>
            <person name="Auch B."/>
            <person name="Kono T."/>
            <person name="Mallez S."/>
            <person name="Zhang Y."/>
            <person name="Obille A."/>
            <person name="Becker A."/>
            <person name="Abrahante J.E."/>
            <person name="Garbe J."/>
            <person name="Badalamenti J.P."/>
            <person name="Herman A."/>
            <person name="Mangelson H."/>
            <person name="Liachko I."/>
            <person name="Sullivan S."/>
            <person name="Sone E.D."/>
            <person name="Koren S."/>
            <person name="Silverstein K.A.T."/>
            <person name="Beckman K.B."/>
            <person name="Gohl D.M."/>
        </authorList>
    </citation>
    <scope>NUCLEOTIDE SEQUENCE</scope>
    <source>
        <strain evidence="1">Duluth1</strain>
        <tissue evidence="1">Whole animal</tissue>
    </source>
</reference>
<name>A0A9D4HNZ7_DREPO</name>
<evidence type="ECO:0000313" key="1">
    <source>
        <dbReference type="EMBL" id="KAH3725666.1"/>
    </source>
</evidence>
<proteinExistence type="predicted"/>